<dbReference type="EnsemblPlants" id="AES64238">
    <property type="protein sequence ID" value="AES64238"/>
    <property type="gene ID" value="MTR_2g020070"/>
</dbReference>
<sequence>MVEDIDNYPHRPLNLRQCDTIFIGWKWPREGWVKLNYIRICKIIGIQCQRCPHLEEERKPWFLCFSGKALKNQTYSTRIRDVGAKAHDESAFPLDVVEVIAKRLSNVVDYLHFRAANKLFRAAAPPIQWRSSSSMSMSRFDDLSMSPLFVFSTKDKVFTFVHPKHGLEYKYIINFPQSYLWNLNSQICCLKDGWILLVAPNKCFQVFFNPFRKELLTYPFASKEIMNNIGVFGISHSPTSSEYMVIALVTDERFQHMAIIKVHWPLNGAKILYDCREFPVYNISTVFHNGLFYCLGINGKVGVIGATR</sequence>
<dbReference type="Proteomes" id="UP000002051">
    <property type="component" value="Chromosome 2"/>
</dbReference>
<dbReference type="EMBL" id="CM001218">
    <property type="protein sequence ID" value="AES64238.1"/>
    <property type="molecule type" value="Genomic_DNA"/>
</dbReference>
<evidence type="ECO:0000313" key="2">
    <source>
        <dbReference type="EnsemblPlants" id="AES64238"/>
    </source>
</evidence>
<accession>G7ISI1</accession>
<reference evidence="2" key="3">
    <citation type="submission" date="2015-04" db="UniProtKB">
        <authorList>
            <consortium name="EnsemblPlants"/>
        </authorList>
    </citation>
    <scope>IDENTIFICATION</scope>
    <source>
        <strain evidence="2">cv. Jemalong A17</strain>
    </source>
</reference>
<name>G7ISI1_MEDTR</name>
<proteinExistence type="predicted"/>
<evidence type="ECO:0000313" key="1">
    <source>
        <dbReference type="EMBL" id="AES64238.1"/>
    </source>
</evidence>
<protein>
    <submittedName>
        <fullName evidence="1 2">Uncharacterized protein</fullName>
    </submittedName>
</protein>
<dbReference type="PANTHER" id="PTHR33127">
    <property type="entry name" value="TRANSMEMBRANE PROTEIN"/>
    <property type="match status" value="1"/>
</dbReference>
<organism evidence="1 3">
    <name type="scientific">Medicago truncatula</name>
    <name type="common">Barrel medic</name>
    <name type="synonym">Medicago tribuloides</name>
    <dbReference type="NCBI Taxonomy" id="3880"/>
    <lineage>
        <taxon>Eukaryota</taxon>
        <taxon>Viridiplantae</taxon>
        <taxon>Streptophyta</taxon>
        <taxon>Embryophyta</taxon>
        <taxon>Tracheophyta</taxon>
        <taxon>Spermatophyta</taxon>
        <taxon>Magnoliopsida</taxon>
        <taxon>eudicotyledons</taxon>
        <taxon>Gunneridae</taxon>
        <taxon>Pentapetalae</taxon>
        <taxon>rosids</taxon>
        <taxon>fabids</taxon>
        <taxon>Fabales</taxon>
        <taxon>Fabaceae</taxon>
        <taxon>Papilionoideae</taxon>
        <taxon>50 kb inversion clade</taxon>
        <taxon>NPAAA clade</taxon>
        <taxon>Hologalegina</taxon>
        <taxon>IRL clade</taxon>
        <taxon>Trifolieae</taxon>
        <taxon>Medicago</taxon>
    </lineage>
</organism>
<dbReference type="AlphaFoldDB" id="G7ISI1"/>
<dbReference type="eggNOG" id="ENOG502SY0F">
    <property type="taxonomic scope" value="Eukaryota"/>
</dbReference>
<reference evidence="1 3" key="2">
    <citation type="journal article" date="2014" name="BMC Genomics">
        <title>An improved genome release (version Mt4.0) for the model legume Medicago truncatula.</title>
        <authorList>
            <person name="Tang H."/>
            <person name="Krishnakumar V."/>
            <person name="Bidwell S."/>
            <person name="Rosen B."/>
            <person name="Chan A."/>
            <person name="Zhou S."/>
            <person name="Gentzbittel L."/>
            <person name="Childs K.L."/>
            <person name="Yandell M."/>
            <person name="Gundlach H."/>
            <person name="Mayer K.F."/>
            <person name="Schwartz D.C."/>
            <person name="Town C.D."/>
        </authorList>
    </citation>
    <scope>GENOME REANNOTATION</scope>
    <source>
        <strain evidence="2 3">cv. Jemalong A17</strain>
    </source>
</reference>
<keyword evidence="3" id="KW-1185">Reference proteome</keyword>
<dbReference type="PANTHER" id="PTHR33127:SF5">
    <property type="entry name" value="TRANSMEMBRANE PROTEIN"/>
    <property type="match status" value="1"/>
</dbReference>
<reference evidence="1 3" key="1">
    <citation type="journal article" date="2011" name="Nature">
        <title>The Medicago genome provides insight into the evolution of rhizobial symbioses.</title>
        <authorList>
            <person name="Young N.D."/>
            <person name="Debelle F."/>
            <person name="Oldroyd G.E."/>
            <person name="Geurts R."/>
            <person name="Cannon S.B."/>
            <person name="Udvardi M.K."/>
            <person name="Benedito V.A."/>
            <person name="Mayer K.F."/>
            <person name="Gouzy J."/>
            <person name="Schoof H."/>
            <person name="Van de Peer Y."/>
            <person name="Proost S."/>
            <person name="Cook D.R."/>
            <person name="Meyers B.C."/>
            <person name="Spannagl M."/>
            <person name="Cheung F."/>
            <person name="De Mita S."/>
            <person name="Krishnakumar V."/>
            <person name="Gundlach H."/>
            <person name="Zhou S."/>
            <person name="Mudge J."/>
            <person name="Bharti A.K."/>
            <person name="Murray J.D."/>
            <person name="Naoumkina M.A."/>
            <person name="Rosen B."/>
            <person name="Silverstein K.A."/>
            <person name="Tang H."/>
            <person name="Rombauts S."/>
            <person name="Zhao P.X."/>
            <person name="Zhou P."/>
            <person name="Barbe V."/>
            <person name="Bardou P."/>
            <person name="Bechner M."/>
            <person name="Bellec A."/>
            <person name="Berger A."/>
            <person name="Berges H."/>
            <person name="Bidwell S."/>
            <person name="Bisseling T."/>
            <person name="Choisne N."/>
            <person name="Couloux A."/>
            <person name="Denny R."/>
            <person name="Deshpande S."/>
            <person name="Dai X."/>
            <person name="Doyle J.J."/>
            <person name="Dudez A.M."/>
            <person name="Farmer A.D."/>
            <person name="Fouteau S."/>
            <person name="Franken C."/>
            <person name="Gibelin C."/>
            <person name="Gish J."/>
            <person name="Goldstein S."/>
            <person name="Gonzalez A.J."/>
            <person name="Green P.J."/>
            <person name="Hallab A."/>
            <person name="Hartog M."/>
            <person name="Hua A."/>
            <person name="Humphray S.J."/>
            <person name="Jeong D.H."/>
            <person name="Jing Y."/>
            <person name="Jocker A."/>
            <person name="Kenton S.M."/>
            <person name="Kim D.J."/>
            <person name="Klee K."/>
            <person name="Lai H."/>
            <person name="Lang C."/>
            <person name="Lin S."/>
            <person name="Macmil S.L."/>
            <person name="Magdelenat G."/>
            <person name="Matthews L."/>
            <person name="McCorrison J."/>
            <person name="Monaghan E.L."/>
            <person name="Mun J.H."/>
            <person name="Najar F.Z."/>
            <person name="Nicholson C."/>
            <person name="Noirot C."/>
            <person name="O'Bleness M."/>
            <person name="Paule C.R."/>
            <person name="Poulain J."/>
            <person name="Prion F."/>
            <person name="Qin B."/>
            <person name="Qu C."/>
            <person name="Retzel E.F."/>
            <person name="Riddle C."/>
            <person name="Sallet E."/>
            <person name="Samain S."/>
            <person name="Samson N."/>
            <person name="Sanders I."/>
            <person name="Saurat O."/>
            <person name="Scarpelli C."/>
            <person name="Schiex T."/>
            <person name="Segurens B."/>
            <person name="Severin A.J."/>
            <person name="Sherrier D.J."/>
            <person name="Shi R."/>
            <person name="Sims S."/>
            <person name="Singer S.R."/>
            <person name="Sinharoy S."/>
            <person name="Sterck L."/>
            <person name="Viollet A."/>
            <person name="Wang B.B."/>
            <person name="Wang K."/>
            <person name="Wang M."/>
            <person name="Wang X."/>
            <person name="Warfsmann J."/>
            <person name="Weissenbach J."/>
            <person name="White D.D."/>
            <person name="White J.D."/>
            <person name="Wiley G.B."/>
            <person name="Wincker P."/>
            <person name="Xing Y."/>
            <person name="Yang L."/>
            <person name="Yao Z."/>
            <person name="Ying F."/>
            <person name="Zhai J."/>
            <person name="Zhou L."/>
            <person name="Zuber A."/>
            <person name="Denarie J."/>
            <person name="Dixon R.A."/>
            <person name="May G.D."/>
            <person name="Schwartz D.C."/>
            <person name="Rogers J."/>
            <person name="Quetier F."/>
            <person name="Town C.D."/>
            <person name="Roe B.A."/>
        </authorList>
    </citation>
    <scope>NUCLEOTIDE SEQUENCE [LARGE SCALE GENOMIC DNA]</scope>
    <source>
        <strain evidence="1">A17</strain>
        <strain evidence="2 3">cv. Jemalong A17</strain>
    </source>
</reference>
<dbReference type="PaxDb" id="3880-AES64238"/>
<dbReference type="HOGENOM" id="CLU_904208_0_0_1"/>
<gene>
    <name evidence="1" type="ordered locus">MTR_2g020070</name>
</gene>
<evidence type="ECO:0000313" key="3">
    <source>
        <dbReference type="Proteomes" id="UP000002051"/>
    </source>
</evidence>